<evidence type="ECO:0000313" key="1">
    <source>
        <dbReference type="EMBL" id="OWF65518.1"/>
    </source>
</evidence>
<dbReference type="RefSeq" id="WP_087909758.1">
    <property type="nucleotide sequence ID" value="NZ_NAIA01000003.1"/>
</dbReference>
<dbReference type="Proteomes" id="UP000196880">
    <property type="component" value="Unassembled WGS sequence"/>
</dbReference>
<comment type="caution">
    <text evidence="1">The sequence shown here is derived from an EMBL/GenBank/DDBJ whole genome shotgun (WGS) entry which is preliminary data.</text>
</comment>
<dbReference type="EMBL" id="NAIA01000003">
    <property type="protein sequence ID" value="OWF65518.1"/>
    <property type="molecule type" value="Genomic_DNA"/>
</dbReference>
<keyword evidence="2" id="KW-1185">Reference proteome</keyword>
<proteinExistence type="predicted"/>
<protein>
    <recommendedName>
        <fullName evidence="3">ParD-like antitoxin of type II toxin-antitoxin system</fullName>
    </recommendedName>
</protein>
<organism evidence="1 2">
    <name type="scientific">Polynucleobacter hirudinilacicola</name>
    <dbReference type="NCBI Taxonomy" id="1743166"/>
    <lineage>
        <taxon>Bacteria</taxon>
        <taxon>Pseudomonadati</taxon>
        <taxon>Pseudomonadota</taxon>
        <taxon>Betaproteobacteria</taxon>
        <taxon>Burkholderiales</taxon>
        <taxon>Burkholderiaceae</taxon>
        <taxon>Polynucleobacter</taxon>
    </lineage>
</organism>
<evidence type="ECO:0008006" key="3">
    <source>
        <dbReference type="Google" id="ProtNLM"/>
    </source>
</evidence>
<gene>
    <name evidence="1" type="ORF">B6A14_06910</name>
</gene>
<reference evidence="1 2" key="1">
    <citation type="submission" date="2017-03" db="EMBL/GenBank/DDBJ databases">
        <title>New species Polynucleobacter sp. MWH-EgelM1-30-B4.</title>
        <authorList>
            <person name="Hahn M.W."/>
        </authorList>
    </citation>
    <scope>NUCLEOTIDE SEQUENCE [LARGE SCALE GENOMIC DNA]</scope>
    <source>
        <strain evidence="1 2">MWH-EgelM1-30-B4</strain>
    </source>
</reference>
<dbReference type="InterPro" id="IPR021831">
    <property type="entry name" value="ParD-like"/>
</dbReference>
<evidence type="ECO:0000313" key="2">
    <source>
        <dbReference type="Proteomes" id="UP000196880"/>
    </source>
</evidence>
<sequence>MLVSIELSESLIDDANSASGITKRTISEQVEYWARLGKACEDNPDLQVDMIQDILASRAEMNLNKLSQFRFG</sequence>
<dbReference type="AlphaFoldDB" id="A0A210RWY5"/>
<accession>A0A210RWY5</accession>
<dbReference type="Pfam" id="PF11903">
    <property type="entry name" value="ParD_like"/>
    <property type="match status" value="1"/>
</dbReference>
<name>A0A210RWY5_9BURK</name>
<dbReference type="OrthoDB" id="5422561at2"/>